<proteinExistence type="predicted"/>
<organism evidence="2 3">
    <name type="scientific">Sanguibacter suaedae</name>
    <dbReference type="NCBI Taxonomy" id="2795737"/>
    <lineage>
        <taxon>Bacteria</taxon>
        <taxon>Bacillati</taxon>
        <taxon>Actinomycetota</taxon>
        <taxon>Actinomycetes</taxon>
        <taxon>Micrococcales</taxon>
        <taxon>Sanguibacteraceae</taxon>
        <taxon>Sanguibacter</taxon>
    </lineage>
</organism>
<sequence length="67" mass="7083">MQSGRLGDDEADRRQVCRGMDGAVTFSYRVTLLAGAPPVPRGPRKGPEPHWEDHPGLVRAGASGDGA</sequence>
<evidence type="ECO:0000313" key="2">
    <source>
        <dbReference type="EMBL" id="MBI9113641.1"/>
    </source>
</evidence>
<protein>
    <submittedName>
        <fullName evidence="2">Uncharacterized protein</fullName>
    </submittedName>
</protein>
<dbReference type="AlphaFoldDB" id="A0A934I3N8"/>
<evidence type="ECO:0000256" key="1">
    <source>
        <dbReference type="SAM" id="MobiDB-lite"/>
    </source>
</evidence>
<feature type="compositionally biased region" description="Basic and acidic residues" evidence="1">
    <location>
        <begin position="45"/>
        <end position="56"/>
    </location>
</feature>
<accession>A0A934I3N8</accession>
<name>A0A934I3N8_9MICO</name>
<evidence type="ECO:0000313" key="3">
    <source>
        <dbReference type="Proteomes" id="UP000602087"/>
    </source>
</evidence>
<dbReference type="EMBL" id="JAEINH010000001">
    <property type="protein sequence ID" value="MBI9113641.1"/>
    <property type="molecule type" value="Genomic_DNA"/>
</dbReference>
<keyword evidence="3" id="KW-1185">Reference proteome</keyword>
<dbReference type="Proteomes" id="UP000602087">
    <property type="component" value="Unassembled WGS sequence"/>
</dbReference>
<dbReference type="RefSeq" id="WP_198732199.1">
    <property type="nucleotide sequence ID" value="NZ_JAEINH010000001.1"/>
</dbReference>
<gene>
    <name evidence="2" type="ORF">JAV76_01280</name>
</gene>
<reference evidence="2" key="1">
    <citation type="submission" date="2020-12" db="EMBL/GenBank/DDBJ databases">
        <title>Sanguibacter suaedae sp. nov., isolated from Suaeda aralocaspica.</title>
        <authorList>
            <person name="Ma Q."/>
        </authorList>
    </citation>
    <scope>NUCLEOTIDE SEQUENCE</scope>
    <source>
        <strain evidence="2">YZGR15</strain>
    </source>
</reference>
<comment type="caution">
    <text evidence="2">The sequence shown here is derived from an EMBL/GenBank/DDBJ whole genome shotgun (WGS) entry which is preliminary data.</text>
</comment>
<feature type="region of interest" description="Disordered" evidence="1">
    <location>
        <begin position="34"/>
        <end position="67"/>
    </location>
</feature>